<dbReference type="EMBL" id="JAAMPI010000314">
    <property type="protein sequence ID" value="KAF4632816.1"/>
    <property type="molecule type" value="Genomic_DNA"/>
</dbReference>
<accession>A0A8H4W445</accession>
<gene>
    <name evidence="5" type="ORF">G7Y89_g5309</name>
</gene>
<keyword evidence="6" id="KW-1185">Reference proteome</keyword>
<dbReference type="PANTHER" id="PTHR42748:SF30">
    <property type="entry name" value="NMRA-LIKE DOMAIN-CONTAINING PROTEIN"/>
    <property type="match status" value="1"/>
</dbReference>
<dbReference type="Pfam" id="PF05368">
    <property type="entry name" value="NmrA"/>
    <property type="match status" value="1"/>
</dbReference>
<evidence type="ECO:0000313" key="6">
    <source>
        <dbReference type="Proteomes" id="UP000566819"/>
    </source>
</evidence>
<keyword evidence="3" id="KW-0560">Oxidoreductase</keyword>
<evidence type="ECO:0000313" key="5">
    <source>
        <dbReference type="EMBL" id="KAF4632816.1"/>
    </source>
</evidence>
<organism evidence="5 6">
    <name type="scientific">Cudoniella acicularis</name>
    <dbReference type="NCBI Taxonomy" id="354080"/>
    <lineage>
        <taxon>Eukaryota</taxon>
        <taxon>Fungi</taxon>
        <taxon>Dikarya</taxon>
        <taxon>Ascomycota</taxon>
        <taxon>Pezizomycotina</taxon>
        <taxon>Leotiomycetes</taxon>
        <taxon>Helotiales</taxon>
        <taxon>Tricladiaceae</taxon>
        <taxon>Cudoniella</taxon>
    </lineage>
</organism>
<dbReference type="InterPro" id="IPR008030">
    <property type="entry name" value="NmrA-like"/>
</dbReference>
<dbReference type="InterPro" id="IPR036291">
    <property type="entry name" value="NAD(P)-bd_dom_sf"/>
</dbReference>
<evidence type="ECO:0000256" key="3">
    <source>
        <dbReference type="ARBA" id="ARBA00023002"/>
    </source>
</evidence>
<dbReference type="InterPro" id="IPR051164">
    <property type="entry name" value="NmrA-like_oxidored"/>
</dbReference>
<dbReference type="Proteomes" id="UP000566819">
    <property type="component" value="Unassembled WGS sequence"/>
</dbReference>
<comment type="similarity">
    <text evidence="1">Belongs to the NmrA-type oxidoreductase family.</text>
</comment>
<evidence type="ECO:0000259" key="4">
    <source>
        <dbReference type="Pfam" id="PF05368"/>
    </source>
</evidence>
<proteinExistence type="inferred from homology"/>
<dbReference type="GO" id="GO:0016491">
    <property type="term" value="F:oxidoreductase activity"/>
    <property type="evidence" value="ECO:0007669"/>
    <property type="project" value="UniProtKB-KW"/>
</dbReference>
<name>A0A8H4W445_9HELO</name>
<reference evidence="5 6" key="1">
    <citation type="submission" date="2020-03" db="EMBL/GenBank/DDBJ databases">
        <title>Draft Genome Sequence of Cudoniella acicularis.</title>
        <authorList>
            <person name="Buettner E."/>
            <person name="Kellner H."/>
        </authorList>
    </citation>
    <scope>NUCLEOTIDE SEQUENCE [LARGE SCALE GENOMIC DNA]</scope>
    <source>
        <strain evidence="5 6">DSM 108380</strain>
    </source>
</reference>
<dbReference type="GO" id="GO:0005634">
    <property type="term" value="C:nucleus"/>
    <property type="evidence" value="ECO:0007669"/>
    <property type="project" value="TreeGrafter"/>
</dbReference>
<dbReference type="PANTHER" id="PTHR42748">
    <property type="entry name" value="NITROGEN METABOLITE REPRESSION PROTEIN NMRA FAMILY MEMBER"/>
    <property type="match status" value="1"/>
</dbReference>
<keyword evidence="2" id="KW-0521">NADP</keyword>
<comment type="caution">
    <text evidence="5">The sequence shown here is derived from an EMBL/GenBank/DDBJ whole genome shotgun (WGS) entry which is preliminary data.</text>
</comment>
<dbReference type="OrthoDB" id="3358371at2759"/>
<dbReference type="AlphaFoldDB" id="A0A8H4W445"/>
<sequence length="308" mass="34205">MSQSFMVTGATGYQGGCLAKILLAQKHTVHALVRDPTSEKARALESQGAILFKGSFDDQDAIQAAISGVSGIFLNPFPTPMAPDLQIEQAKNIINAAVKEKCALVLSTAFLTAHEDAWSGSGPEHFLYLYYSRKSAIEALVRAAPLKSYAILRPTYLMHNYLLPFSLFHYPDLPKTGVLKHMYNHGRRFFHLDSADVGKISAAILLNPAKYDKLELDLSAENLDGDEAVEVIKKVSGRDDIKAERIVVENFDPIVKTGLTWHYFANTTNVELANSKEVEEKFGFPLTTFEDYLEREKVLLLESLPPVE</sequence>
<evidence type="ECO:0000256" key="1">
    <source>
        <dbReference type="ARBA" id="ARBA00006328"/>
    </source>
</evidence>
<feature type="domain" description="NmrA-like" evidence="4">
    <location>
        <begin position="3"/>
        <end position="254"/>
    </location>
</feature>
<dbReference type="SUPFAM" id="SSF51735">
    <property type="entry name" value="NAD(P)-binding Rossmann-fold domains"/>
    <property type="match status" value="1"/>
</dbReference>
<protein>
    <recommendedName>
        <fullName evidence="4">NmrA-like domain-containing protein</fullName>
    </recommendedName>
</protein>
<evidence type="ECO:0000256" key="2">
    <source>
        <dbReference type="ARBA" id="ARBA00022857"/>
    </source>
</evidence>
<dbReference type="Gene3D" id="3.40.50.720">
    <property type="entry name" value="NAD(P)-binding Rossmann-like Domain"/>
    <property type="match status" value="1"/>
</dbReference>